<dbReference type="Pfam" id="PF00563">
    <property type="entry name" value="EAL"/>
    <property type="match status" value="1"/>
</dbReference>
<dbReference type="SMART" id="SM00052">
    <property type="entry name" value="EAL"/>
    <property type="match status" value="1"/>
</dbReference>
<dbReference type="PROSITE" id="PS50883">
    <property type="entry name" value="EAL"/>
    <property type="match status" value="1"/>
</dbReference>
<feature type="transmembrane region" description="Helical" evidence="1">
    <location>
        <begin position="305"/>
        <end position="326"/>
    </location>
</feature>
<dbReference type="InterPro" id="IPR029787">
    <property type="entry name" value="Nucleotide_cyclase"/>
</dbReference>
<dbReference type="Gene3D" id="3.20.20.450">
    <property type="entry name" value="EAL domain"/>
    <property type="match status" value="1"/>
</dbReference>
<keyword evidence="1" id="KW-0472">Membrane</keyword>
<evidence type="ECO:0000259" key="2">
    <source>
        <dbReference type="PROSITE" id="PS50883"/>
    </source>
</evidence>
<dbReference type="InterPro" id="IPR000160">
    <property type="entry name" value="GGDEF_dom"/>
</dbReference>
<keyword evidence="1" id="KW-1133">Transmembrane helix</keyword>
<keyword evidence="5" id="KW-1185">Reference proteome</keyword>
<dbReference type="CDD" id="cd01949">
    <property type="entry name" value="GGDEF"/>
    <property type="match status" value="1"/>
</dbReference>
<organism evidence="4 5">
    <name type="scientific">Quadrisphaera granulorum</name>
    <dbReference type="NCBI Taxonomy" id="317664"/>
    <lineage>
        <taxon>Bacteria</taxon>
        <taxon>Bacillati</taxon>
        <taxon>Actinomycetota</taxon>
        <taxon>Actinomycetes</taxon>
        <taxon>Kineosporiales</taxon>
        <taxon>Kineosporiaceae</taxon>
        <taxon>Quadrisphaera</taxon>
    </lineage>
</organism>
<evidence type="ECO:0000259" key="3">
    <source>
        <dbReference type="PROSITE" id="PS50887"/>
    </source>
</evidence>
<sequence>MSSRGATVSTSSRRLRLRSLVVVTTGAALVGYALLAVLPWTSAVAGALSLILGAASVVLLCVCSLARRPDGRLPWLLISTGMLVSVMLRAAAAAATGDGGTVLPPSAYVDYPWLMLSVPLGYTLVLAGLHLLVRRTTEGVPRGLWIDALLVSATGAAVMLLFLAPWTERFGIGPVGALALVNRAALALALGLFSVAVVLLRGRRRDARLDIAAAALVCFVVSEVLGLLAATQALPTEGLAASIVGVLRLVAIGLLSVAAVSPASARTAVDPPRRTLRAVSAAVLSLSCVLLAVDHAAWAPELPDGAWILVLCMLLAGAVRMSVLSVEMNRLLDERRVSASDALTGLFSRRGMRDALEHDAQGALLLIDLDDFKGVNDRCGQAVGDEVLRVVADRLRRASSGPRVLARLGADEFALLLLDVDAARAEERASKVMAAITSPITVGDRLVRLGASAGLTTRERGLPAGEVLRRADVAMQLAKRNGGGLRLFDEAIDAGARQRERLLDDLRTMLGAPAGDASDDRAPAGRVVAHFQPQLDADGTASGVEALVRWDHPDLGLLQPVAFIDLAEEHGLLPELTERVLRQAVTQTALWRAHGHDLRVAVNLSASCLDWPRLLDVVDDVLDSRLLPASALVLEVTETGLVSDAVHGLEVAAQLVDRGIELSIDDYGTGYSSLAHLNHLPARELKLDRAFTRRLLDDERTATIVRATIDLAHELGMRLVAEGVEDEATLTALTAIGCDVTQGYWHSRPLAADDLTAWLDARALTRQPASGPAPSAR</sequence>
<dbReference type="InterPro" id="IPR050706">
    <property type="entry name" value="Cyclic-di-GMP_PDE-like"/>
</dbReference>
<dbReference type="InterPro" id="IPR043128">
    <property type="entry name" value="Rev_trsase/Diguanyl_cyclase"/>
</dbReference>
<dbReference type="SUPFAM" id="SSF55073">
    <property type="entry name" value="Nucleotide cyclase"/>
    <property type="match status" value="1"/>
</dbReference>
<dbReference type="SMART" id="SM00267">
    <property type="entry name" value="GGDEF"/>
    <property type="match status" value="1"/>
</dbReference>
<feature type="domain" description="EAL" evidence="2">
    <location>
        <begin position="507"/>
        <end position="763"/>
    </location>
</feature>
<feature type="transmembrane region" description="Helical" evidence="1">
    <location>
        <begin position="73"/>
        <end position="91"/>
    </location>
</feature>
<feature type="transmembrane region" description="Helical" evidence="1">
    <location>
        <begin position="20"/>
        <end position="38"/>
    </location>
</feature>
<keyword evidence="1" id="KW-0812">Transmembrane</keyword>
<feature type="transmembrane region" description="Helical" evidence="1">
    <location>
        <begin position="239"/>
        <end position="263"/>
    </location>
</feature>
<reference evidence="4 5" key="1">
    <citation type="submission" date="2018-03" db="EMBL/GenBank/DDBJ databases">
        <title>Genomic Encyclopedia of Archaeal and Bacterial Type Strains, Phase II (KMG-II): from individual species to whole genera.</title>
        <authorList>
            <person name="Goeker M."/>
        </authorList>
    </citation>
    <scope>NUCLEOTIDE SEQUENCE [LARGE SCALE GENOMIC DNA]</scope>
    <source>
        <strain evidence="4 5">DSM 44889</strain>
    </source>
</reference>
<feature type="transmembrane region" description="Helical" evidence="1">
    <location>
        <begin position="111"/>
        <end position="132"/>
    </location>
</feature>
<comment type="caution">
    <text evidence="4">The sequence shown here is derived from an EMBL/GenBank/DDBJ whole genome shotgun (WGS) entry which is preliminary data.</text>
</comment>
<dbReference type="SUPFAM" id="SSF141868">
    <property type="entry name" value="EAL domain-like"/>
    <property type="match status" value="1"/>
</dbReference>
<name>A0A316AS22_9ACTN</name>
<proteinExistence type="predicted"/>
<dbReference type="PANTHER" id="PTHR33121:SF71">
    <property type="entry name" value="OXYGEN SENSOR PROTEIN DOSP"/>
    <property type="match status" value="1"/>
</dbReference>
<dbReference type="PANTHER" id="PTHR33121">
    <property type="entry name" value="CYCLIC DI-GMP PHOSPHODIESTERASE PDEF"/>
    <property type="match status" value="1"/>
</dbReference>
<dbReference type="Gene3D" id="3.30.70.270">
    <property type="match status" value="1"/>
</dbReference>
<gene>
    <name evidence="4" type="ORF">BXY45_11643</name>
</gene>
<evidence type="ECO:0000313" key="4">
    <source>
        <dbReference type="EMBL" id="PWJ52907.1"/>
    </source>
</evidence>
<feature type="transmembrane region" description="Helical" evidence="1">
    <location>
        <begin position="176"/>
        <end position="200"/>
    </location>
</feature>
<evidence type="ECO:0000313" key="5">
    <source>
        <dbReference type="Proteomes" id="UP000245469"/>
    </source>
</evidence>
<evidence type="ECO:0000256" key="1">
    <source>
        <dbReference type="SAM" id="Phobius"/>
    </source>
</evidence>
<dbReference type="Proteomes" id="UP000245469">
    <property type="component" value="Unassembled WGS sequence"/>
</dbReference>
<accession>A0A316AS22</accession>
<dbReference type="Pfam" id="PF00990">
    <property type="entry name" value="GGDEF"/>
    <property type="match status" value="1"/>
</dbReference>
<feature type="transmembrane region" description="Helical" evidence="1">
    <location>
        <begin position="212"/>
        <end position="233"/>
    </location>
</feature>
<dbReference type="AlphaFoldDB" id="A0A316AS22"/>
<dbReference type="InterPro" id="IPR001633">
    <property type="entry name" value="EAL_dom"/>
</dbReference>
<feature type="transmembrane region" description="Helical" evidence="1">
    <location>
        <begin position="144"/>
        <end position="164"/>
    </location>
</feature>
<dbReference type="CDD" id="cd01948">
    <property type="entry name" value="EAL"/>
    <property type="match status" value="1"/>
</dbReference>
<dbReference type="GO" id="GO:0071111">
    <property type="term" value="F:cyclic-guanylate-specific phosphodiesterase activity"/>
    <property type="evidence" value="ECO:0007669"/>
    <property type="project" value="InterPro"/>
</dbReference>
<dbReference type="InterPro" id="IPR035919">
    <property type="entry name" value="EAL_sf"/>
</dbReference>
<protein>
    <submittedName>
        <fullName evidence="4">Diguanylate cyclase (GGDEF)-like protein</fullName>
    </submittedName>
</protein>
<dbReference type="EMBL" id="QGDQ01000016">
    <property type="protein sequence ID" value="PWJ52907.1"/>
    <property type="molecule type" value="Genomic_DNA"/>
</dbReference>
<feature type="domain" description="GGDEF" evidence="3">
    <location>
        <begin position="360"/>
        <end position="491"/>
    </location>
</feature>
<dbReference type="NCBIfam" id="TIGR00254">
    <property type="entry name" value="GGDEF"/>
    <property type="match status" value="1"/>
</dbReference>
<feature type="transmembrane region" description="Helical" evidence="1">
    <location>
        <begin position="275"/>
        <end position="293"/>
    </location>
</feature>
<dbReference type="PROSITE" id="PS50887">
    <property type="entry name" value="GGDEF"/>
    <property type="match status" value="1"/>
</dbReference>
<feature type="transmembrane region" description="Helical" evidence="1">
    <location>
        <begin position="44"/>
        <end position="66"/>
    </location>
</feature>